<reference evidence="3" key="1">
    <citation type="journal article" date="2023" name="Commun. Biol.">
        <title>Genome analysis of Parmales, the sister group of diatoms, reveals the evolutionary specialization of diatoms from phago-mixotrophs to photoautotrophs.</title>
        <authorList>
            <person name="Ban H."/>
            <person name="Sato S."/>
            <person name="Yoshikawa S."/>
            <person name="Yamada K."/>
            <person name="Nakamura Y."/>
            <person name="Ichinomiya M."/>
            <person name="Sato N."/>
            <person name="Blanc-Mathieu R."/>
            <person name="Endo H."/>
            <person name="Kuwata A."/>
            <person name="Ogata H."/>
        </authorList>
    </citation>
    <scope>NUCLEOTIDE SEQUENCE [LARGE SCALE GENOMIC DNA]</scope>
</reference>
<dbReference type="AlphaFoldDB" id="A0A9W7L6I5"/>
<protein>
    <submittedName>
        <fullName evidence="2">Uncharacterized protein</fullName>
    </submittedName>
</protein>
<feature type="region of interest" description="Disordered" evidence="1">
    <location>
        <begin position="1"/>
        <end position="20"/>
    </location>
</feature>
<comment type="caution">
    <text evidence="2">The sequence shown here is derived from an EMBL/GenBank/DDBJ whole genome shotgun (WGS) entry which is preliminary data.</text>
</comment>
<gene>
    <name evidence="2" type="ORF">TrCOL_g736</name>
</gene>
<accession>A0A9W7L6I5</accession>
<dbReference type="Proteomes" id="UP001165065">
    <property type="component" value="Unassembled WGS sequence"/>
</dbReference>
<dbReference type="EMBL" id="BRYA01000034">
    <property type="protein sequence ID" value="GMI33676.1"/>
    <property type="molecule type" value="Genomic_DNA"/>
</dbReference>
<evidence type="ECO:0000256" key="1">
    <source>
        <dbReference type="SAM" id="MobiDB-lite"/>
    </source>
</evidence>
<evidence type="ECO:0000313" key="2">
    <source>
        <dbReference type="EMBL" id="GMI33676.1"/>
    </source>
</evidence>
<evidence type="ECO:0000313" key="3">
    <source>
        <dbReference type="Proteomes" id="UP001165065"/>
    </source>
</evidence>
<sequence length="662" mass="75422">MRRIRRKKAAGGNVTSSLVPNHAAPFSHLKMSDLTPASDWVRGNPKLKEVTKKYRKDKGKGIESITLKRASKKQSDGVRQIVKKLSEAAPTDEPGYWELKLLLEQQKDVSAQMALVQAANRNMNVRRAQVRQDLDKKRMNLDKMNIFTKHANETRTKNELAVKIHRDHNLRKVLKEVKIVSRRRRGIAPGATTDKILNSFTPKVPPKYKVLAALEASQYSRQLIDEDSLRAYNKVIKRADTVKRMQRKAGGAFLMEAEFLEGDIDQRSNDDEEFSVASSIGFKSASQPKREDKHAVILPPLPSLEERYGVGKSKFSSEPVCLNYEGVAKSLERLEEQLKEDISQGAGKQEDDMSSNLSIASVYTNHTGVMSFGARQLKKRNLILLKNMQIPDPRINTNDTRKKAAKSQTSLVEVEKFVQLEEDYASNNEDVMEELTRWYHHNGLGVGPELNVIPFTRRATNNVSGNDDFRGRMRAVWDCCSLLPVHLRMDTELLFEEISNLPKHERNDTYMLEEYCRTFEVAIDSLFHLQVMALKYEVEKGLEELRALKEDGTKRETATKNTEDEDEKVKKESSIATCLPSETIVFLMSCDLYVSPVPKLTPCQWIQSIAKATIDTTIGDLHRISVLSEQLGNYKVKRWASEVRRKFIDESLYGIPKKQPEE</sequence>
<dbReference type="OrthoDB" id="196127at2759"/>
<proteinExistence type="predicted"/>
<name>A0A9W7L6I5_9STRA</name>
<keyword evidence="3" id="KW-1185">Reference proteome</keyword>
<organism evidence="2 3">
    <name type="scientific">Triparma columacea</name>
    <dbReference type="NCBI Taxonomy" id="722753"/>
    <lineage>
        <taxon>Eukaryota</taxon>
        <taxon>Sar</taxon>
        <taxon>Stramenopiles</taxon>
        <taxon>Ochrophyta</taxon>
        <taxon>Bolidophyceae</taxon>
        <taxon>Parmales</taxon>
        <taxon>Triparmaceae</taxon>
        <taxon>Triparma</taxon>
    </lineage>
</organism>